<dbReference type="GO" id="GO:0016020">
    <property type="term" value="C:membrane"/>
    <property type="evidence" value="ECO:0007669"/>
    <property type="project" value="UniProtKB-SubCell"/>
</dbReference>
<dbReference type="InterPro" id="IPR052427">
    <property type="entry name" value="Glycosyltrans_GT2/GT47"/>
</dbReference>
<evidence type="ECO:0000313" key="9">
    <source>
        <dbReference type="EMBL" id="KAF2641773.1"/>
    </source>
</evidence>
<dbReference type="EMBL" id="MU006782">
    <property type="protein sequence ID" value="KAF2641773.1"/>
    <property type="molecule type" value="Genomic_DNA"/>
</dbReference>
<feature type="transmembrane region" description="Helical" evidence="8">
    <location>
        <begin position="67"/>
        <end position="90"/>
    </location>
</feature>
<sequence length="478" mass="55140">MFPQAITVVAWFATTLFAWILYLIYKIRTCPKPQISFLASLGLFGHLWPAVLLYVSAKKAEYSNDSALIWFFTLVAFRHYKTIINIFFWLRYKPSVASPNFKLTGSDCTVIVPTVGPEGNTVFAETVSSILFNHPDRLIFSTNTEEAKTMVEKALPEIVDALTTGTSAYQVERDLDAIQTVNGFREVQTEITVMVDDTAIWTPKFLDASLPAFENEKVAFVGTKKWVKCLPHTNDPNKSWLGNAWNNYVTGFWNAMGGIYLIPIVKDGEFQKQFLNEFVKIFSSRFTYGPLASDDDNFITRWVINHGFDVKVQYSDEATMTTILGKWPKFTQQCLRWSRTTFRQNPLALTVDRTIWWKWPISVWTTYIPWLWNAALLWDGLMIFGLSQTELYKQTQHPGLMMACLVTFIYATKLIKTAPWFWKNPHHFLLYFFPIPAYLGFAYYHSLLKVYTCLTLGRTDWSGRTLPQEDAQPRKDST</sequence>
<name>A0A6A6S4Z6_9PLEO</name>
<evidence type="ECO:0000256" key="4">
    <source>
        <dbReference type="ARBA" id="ARBA00022692"/>
    </source>
</evidence>
<feature type="transmembrane region" description="Helical" evidence="8">
    <location>
        <begin position="6"/>
        <end position="25"/>
    </location>
</feature>
<accession>A0A6A6S4Z6</accession>
<protein>
    <recommendedName>
        <fullName evidence="11">Glycosyltransferase family 2 protein</fullName>
    </recommendedName>
</protein>
<organism evidence="9 10">
    <name type="scientific">Massarina eburnea CBS 473.64</name>
    <dbReference type="NCBI Taxonomy" id="1395130"/>
    <lineage>
        <taxon>Eukaryota</taxon>
        <taxon>Fungi</taxon>
        <taxon>Dikarya</taxon>
        <taxon>Ascomycota</taxon>
        <taxon>Pezizomycotina</taxon>
        <taxon>Dothideomycetes</taxon>
        <taxon>Pleosporomycetidae</taxon>
        <taxon>Pleosporales</taxon>
        <taxon>Massarineae</taxon>
        <taxon>Massarinaceae</taxon>
        <taxon>Massarina</taxon>
    </lineage>
</organism>
<proteinExistence type="predicted"/>
<keyword evidence="4 8" id="KW-0812">Transmembrane</keyword>
<feature type="transmembrane region" description="Helical" evidence="8">
    <location>
        <begin position="367"/>
        <end position="387"/>
    </location>
</feature>
<dbReference type="GO" id="GO:0016757">
    <property type="term" value="F:glycosyltransferase activity"/>
    <property type="evidence" value="ECO:0007669"/>
    <property type="project" value="UniProtKB-KW"/>
</dbReference>
<keyword evidence="2" id="KW-0328">Glycosyltransferase</keyword>
<feature type="transmembrane region" description="Helical" evidence="8">
    <location>
        <begin position="428"/>
        <end position="446"/>
    </location>
</feature>
<dbReference type="InterPro" id="IPR029044">
    <property type="entry name" value="Nucleotide-diphossugar_trans"/>
</dbReference>
<keyword evidence="7" id="KW-0325">Glycoprotein</keyword>
<evidence type="ECO:0000256" key="6">
    <source>
        <dbReference type="ARBA" id="ARBA00023136"/>
    </source>
</evidence>
<reference evidence="9" key="1">
    <citation type="journal article" date="2020" name="Stud. Mycol.">
        <title>101 Dothideomycetes genomes: a test case for predicting lifestyles and emergence of pathogens.</title>
        <authorList>
            <person name="Haridas S."/>
            <person name="Albert R."/>
            <person name="Binder M."/>
            <person name="Bloem J."/>
            <person name="Labutti K."/>
            <person name="Salamov A."/>
            <person name="Andreopoulos B."/>
            <person name="Baker S."/>
            <person name="Barry K."/>
            <person name="Bills G."/>
            <person name="Bluhm B."/>
            <person name="Cannon C."/>
            <person name="Castanera R."/>
            <person name="Culley D."/>
            <person name="Daum C."/>
            <person name="Ezra D."/>
            <person name="Gonzalez J."/>
            <person name="Henrissat B."/>
            <person name="Kuo A."/>
            <person name="Liang C."/>
            <person name="Lipzen A."/>
            <person name="Lutzoni F."/>
            <person name="Magnuson J."/>
            <person name="Mondo S."/>
            <person name="Nolan M."/>
            <person name="Ohm R."/>
            <person name="Pangilinan J."/>
            <person name="Park H.-J."/>
            <person name="Ramirez L."/>
            <person name="Alfaro M."/>
            <person name="Sun H."/>
            <person name="Tritt A."/>
            <person name="Yoshinaga Y."/>
            <person name="Zwiers L.-H."/>
            <person name="Turgeon B."/>
            <person name="Goodwin S."/>
            <person name="Spatafora J."/>
            <person name="Crous P."/>
            <person name="Grigoriev I."/>
        </authorList>
    </citation>
    <scope>NUCLEOTIDE SEQUENCE</scope>
    <source>
        <strain evidence="9">CBS 473.64</strain>
    </source>
</reference>
<keyword evidence="10" id="KW-1185">Reference proteome</keyword>
<keyword evidence="3" id="KW-0808">Transferase</keyword>
<dbReference type="PANTHER" id="PTHR47844:SF1">
    <property type="entry name" value="EXOSTOSIN-LIKE 2"/>
    <property type="match status" value="1"/>
</dbReference>
<evidence type="ECO:0000256" key="1">
    <source>
        <dbReference type="ARBA" id="ARBA00004370"/>
    </source>
</evidence>
<gene>
    <name evidence="9" type="ORF">P280DRAFT_397205</name>
</gene>
<dbReference type="Proteomes" id="UP000799753">
    <property type="component" value="Unassembled WGS sequence"/>
</dbReference>
<evidence type="ECO:0008006" key="11">
    <source>
        <dbReference type="Google" id="ProtNLM"/>
    </source>
</evidence>
<dbReference type="PANTHER" id="PTHR47844">
    <property type="entry name" value="SYNTHASE CPS1, PUTATIVE (AFU_ORTHOLOGUE AFUA_7G02500)-RELATED"/>
    <property type="match status" value="1"/>
</dbReference>
<evidence type="ECO:0000256" key="7">
    <source>
        <dbReference type="ARBA" id="ARBA00023180"/>
    </source>
</evidence>
<evidence type="ECO:0000256" key="8">
    <source>
        <dbReference type="SAM" id="Phobius"/>
    </source>
</evidence>
<evidence type="ECO:0000256" key="3">
    <source>
        <dbReference type="ARBA" id="ARBA00022679"/>
    </source>
</evidence>
<dbReference type="AlphaFoldDB" id="A0A6A6S4Z6"/>
<dbReference type="OrthoDB" id="2849215at2759"/>
<feature type="transmembrane region" description="Helical" evidence="8">
    <location>
        <begin position="399"/>
        <end position="416"/>
    </location>
</feature>
<keyword evidence="5 8" id="KW-1133">Transmembrane helix</keyword>
<dbReference type="Pfam" id="PF13641">
    <property type="entry name" value="Glyco_tranf_2_3"/>
    <property type="match status" value="1"/>
</dbReference>
<evidence type="ECO:0000256" key="2">
    <source>
        <dbReference type="ARBA" id="ARBA00022676"/>
    </source>
</evidence>
<feature type="transmembrane region" description="Helical" evidence="8">
    <location>
        <begin position="37"/>
        <end position="55"/>
    </location>
</feature>
<evidence type="ECO:0000313" key="10">
    <source>
        <dbReference type="Proteomes" id="UP000799753"/>
    </source>
</evidence>
<comment type="subcellular location">
    <subcellularLocation>
        <location evidence="1">Membrane</location>
    </subcellularLocation>
</comment>
<dbReference type="SUPFAM" id="SSF53448">
    <property type="entry name" value="Nucleotide-diphospho-sugar transferases"/>
    <property type="match status" value="1"/>
</dbReference>
<keyword evidence="6 8" id="KW-0472">Membrane</keyword>
<evidence type="ECO:0000256" key="5">
    <source>
        <dbReference type="ARBA" id="ARBA00022989"/>
    </source>
</evidence>